<dbReference type="InterPro" id="IPR011657">
    <property type="entry name" value="CNT_C_dom"/>
</dbReference>
<evidence type="ECO:0000313" key="10">
    <source>
        <dbReference type="EMBL" id="RAN31348.1"/>
    </source>
</evidence>
<evidence type="ECO:0000256" key="6">
    <source>
        <dbReference type="ARBA" id="ARBA00023136"/>
    </source>
</evidence>
<keyword evidence="5" id="KW-1133">Transmembrane helix</keyword>
<evidence type="ECO:0000313" key="11">
    <source>
        <dbReference type="Proteomes" id="UP000249123"/>
    </source>
</evidence>
<reference evidence="10 11" key="1">
    <citation type="submission" date="2013-04" db="EMBL/GenBank/DDBJ databases">
        <title>Hyphomonas sp. T24B3 Genome Sequencing.</title>
        <authorList>
            <person name="Lai Q."/>
            <person name="Shao Z."/>
        </authorList>
    </citation>
    <scope>NUCLEOTIDE SEQUENCE [LARGE SCALE GENOMIC DNA]</scope>
    <source>
        <strain evidence="10 11">T24B3</strain>
    </source>
</reference>
<sequence>MISIAGYEWGWDNARALIGIVLIYGVCWLLSEKRKLFPLKLVIGATLMQFAFALILFGVPFVRAILFKANDVVDGLQAATRAGTSFVFGYVGDNVAAEQLMGGSPPPLFFFQILPIVIVVAALSAILWHWRILRWVTNGFAYIFQRAMGLGGATSLAVSANVFMGMTEAPVLIRPYIKGMTRSELLIMMTAGFATIAGSVLVVYGAFLEGKMANPLAQLLTASIMAAPAAVAVALAMIPETTPATERMKEPDFNYASTMDAFSRGASDGLQIVLNIATMLIAALALLWLVNAGLGALPNVAGEPLSIERILGWIFAPLMYMIGVPMGEAAQSGSLMGVKTVLTEFVAFLQLAEVPVDAMDPRTRMITAHAICGFANFGSMGILIGGLTIVEPARRDDFLALSWRTLLAGTLATCLSGAVVGALPYQLFSGGAG</sequence>
<gene>
    <name evidence="10" type="ORF">HY3_04465</name>
</gene>
<dbReference type="Proteomes" id="UP000249123">
    <property type="component" value="Unassembled WGS sequence"/>
</dbReference>
<dbReference type="Pfam" id="PF07670">
    <property type="entry name" value="Gate"/>
    <property type="match status" value="1"/>
</dbReference>
<evidence type="ECO:0000256" key="3">
    <source>
        <dbReference type="ARBA" id="ARBA00022475"/>
    </source>
</evidence>
<dbReference type="GO" id="GO:0005337">
    <property type="term" value="F:nucleoside transmembrane transporter activity"/>
    <property type="evidence" value="ECO:0007669"/>
    <property type="project" value="InterPro"/>
</dbReference>
<dbReference type="PANTHER" id="PTHR10590:SF4">
    <property type="entry name" value="SOLUTE CARRIER FAMILY 28 MEMBER 3"/>
    <property type="match status" value="1"/>
</dbReference>
<feature type="domain" description="Nucleoside transporter/FeoB GTPase Gate" evidence="9">
    <location>
        <begin position="110"/>
        <end position="208"/>
    </location>
</feature>
<name>A0A062U069_9PROT</name>
<evidence type="ECO:0000256" key="5">
    <source>
        <dbReference type="ARBA" id="ARBA00022989"/>
    </source>
</evidence>
<dbReference type="GO" id="GO:0015293">
    <property type="term" value="F:symporter activity"/>
    <property type="evidence" value="ECO:0007669"/>
    <property type="project" value="TreeGrafter"/>
</dbReference>
<dbReference type="Pfam" id="PF07662">
    <property type="entry name" value="Nucleos_tra2_C"/>
    <property type="match status" value="1"/>
</dbReference>
<keyword evidence="6" id="KW-0472">Membrane</keyword>
<dbReference type="AlphaFoldDB" id="A0A062U069"/>
<accession>A0A062U069</accession>
<evidence type="ECO:0000256" key="4">
    <source>
        <dbReference type="ARBA" id="ARBA00022692"/>
    </source>
</evidence>
<dbReference type="GO" id="GO:0005886">
    <property type="term" value="C:plasma membrane"/>
    <property type="evidence" value="ECO:0007669"/>
    <property type="project" value="UniProtKB-SubCell"/>
</dbReference>
<evidence type="ECO:0000259" key="9">
    <source>
        <dbReference type="Pfam" id="PF07670"/>
    </source>
</evidence>
<dbReference type="PANTHER" id="PTHR10590">
    <property type="entry name" value="SODIUM/NUCLEOSIDE COTRANSPORTER"/>
    <property type="match status" value="1"/>
</dbReference>
<evidence type="ECO:0000259" key="7">
    <source>
        <dbReference type="Pfam" id="PF01773"/>
    </source>
</evidence>
<dbReference type="OrthoDB" id="9766455at2"/>
<feature type="domain" description="Concentrative nucleoside transporter C-terminal" evidence="8">
    <location>
        <begin position="219"/>
        <end position="421"/>
    </location>
</feature>
<dbReference type="Pfam" id="PF01773">
    <property type="entry name" value="Nucleos_tra2_N"/>
    <property type="match status" value="1"/>
</dbReference>
<comment type="similarity">
    <text evidence="2">Belongs to the concentrative nucleoside transporter (CNT) (TC 2.A.41) family.</text>
</comment>
<dbReference type="InterPro" id="IPR011642">
    <property type="entry name" value="Gate_dom"/>
</dbReference>
<evidence type="ECO:0000259" key="8">
    <source>
        <dbReference type="Pfam" id="PF07662"/>
    </source>
</evidence>
<evidence type="ECO:0000256" key="1">
    <source>
        <dbReference type="ARBA" id="ARBA00004651"/>
    </source>
</evidence>
<dbReference type="eggNOG" id="COG1972">
    <property type="taxonomic scope" value="Bacteria"/>
</dbReference>
<feature type="domain" description="Concentrative nucleoside transporter N-terminal" evidence="7">
    <location>
        <begin position="18"/>
        <end position="90"/>
    </location>
</feature>
<dbReference type="STRING" id="1280941.HY2_04765"/>
<organism evidence="10 11">
    <name type="scientific">Hyphomonas pacifica</name>
    <dbReference type="NCBI Taxonomy" id="1280941"/>
    <lineage>
        <taxon>Bacteria</taxon>
        <taxon>Pseudomonadati</taxon>
        <taxon>Pseudomonadota</taxon>
        <taxon>Alphaproteobacteria</taxon>
        <taxon>Hyphomonadales</taxon>
        <taxon>Hyphomonadaceae</taxon>
        <taxon>Hyphomonas</taxon>
    </lineage>
</organism>
<protein>
    <submittedName>
        <fullName evidence="10">Na+ dependent nucleoside transporter domain-containing protein</fullName>
    </submittedName>
</protein>
<dbReference type="EMBL" id="AWFB01000056">
    <property type="protein sequence ID" value="RAN31348.1"/>
    <property type="molecule type" value="Genomic_DNA"/>
</dbReference>
<evidence type="ECO:0000256" key="2">
    <source>
        <dbReference type="ARBA" id="ARBA00009033"/>
    </source>
</evidence>
<proteinExistence type="inferred from homology"/>
<dbReference type="InterPro" id="IPR002668">
    <property type="entry name" value="CNT_N_dom"/>
</dbReference>
<keyword evidence="3" id="KW-1003">Cell membrane</keyword>
<accession>A0A328K8F1</accession>
<comment type="subcellular location">
    <subcellularLocation>
        <location evidence="1">Cell membrane</location>
        <topology evidence="1">Multi-pass membrane protein</topology>
    </subcellularLocation>
</comment>
<dbReference type="InterPro" id="IPR008276">
    <property type="entry name" value="C_nuclsd_transpt"/>
</dbReference>
<keyword evidence="11" id="KW-1185">Reference proteome</keyword>
<keyword evidence="4" id="KW-0812">Transmembrane</keyword>
<dbReference type="RefSeq" id="WP_034828772.1">
    <property type="nucleotide sequence ID" value="NZ_AWFA01000056.1"/>
</dbReference>
<comment type="caution">
    <text evidence="10">The sequence shown here is derived from an EMBL/GenBank/DDBJ whole genome shotgun (WGS) entry which is preliminary data.</text>
</comment>